<feature type="compositionally biased region" description="Basic and acidic residues" evidence="1">
    <location>
        <begin position="187"/>
        <end position="207"/>
    </location>
</feature>
<comment type="caution">
    <text evidence="2">The sequence shown here is derived from an EMBL/GenBank/DDBJ whole genome shotgun (WGS) entry which is preliminary data.</text>
</comment>
<gene>
    <name evidence="2" type="ORF">SNAT2548_LOCUS2937</name>
</gene>
<proteinExistence type="predicted"/>
<dbReference type="AlphaFoldDB" id="A0A812I9F6"/>
<feature type="compositionally biased region" description="Acidic residues" evidence="1">
    <location>
        <begin position="354"/>
        <end position="363"/>
    </location>
</feature>
<accession>A0A812I9F6</accession>
<reference evidence="2" key="1">
    <citation type="submission" date="2021-02" db="EMBL/GenBank/DDBJ databases">
        <authorList>
            <person name="Dougan E. K."/>
            <person name="Rhodes N."/>
            <person name="Thang M."/>
            <person name="Chan C."/>
        </authorList>
    </citation>
    <scope>NUCLEOTIDE SEQUENCE</scope>
</reference>
<protein>
    <submittedName>
        <fullName evidence="2">Uncharacterized protein</fullName>
    </submittedName>
</protein>
<evidence type="ECO:0000313" key="2">
    <source>
        <dbReference type="EMBL" id="CAE7022578.1"/>
    </source>
</evidence>
<evidence type="ECO:0000256" key="1">
    <source>
        <dbReference type="SAM" id="MobiDB-lite"/>
    </source>
</evidence>
<feature type="compositionally biased region" description="Polar residues" evidence="1">
    <location>
        <begin position="61"/>
        <end position="78"/>
    </location>
</feature>
<sequence length="1005" mass="112507">MSLENDAEYLALAQRREELLAQMEARKDQEREEKAVAAVAAIAPEWSRPMTGSELFRLQNAETQCVDSPSPSQDQAPQGFQGGVQDVEASGGDASKPESEPSHHPASNSPEGFEGLQVDAGKPESEPKGVQDAPEQAPPPSQRVEDLATKPKQGSAPEGKERGSMCGKTGKPAPKSGTGTPGSALQEKYRDAYVDPREKAPPPHQHESKFLKRLRRVCTPKESGELKVPQEVIKDFQNLESRARVLQLFEKVGYEPVRWAAFIRKTKRMYEEIRETTVQTEYEFLTEEEMEELGWSECLDYLTGKKRKNAKKFCEQRKGYTRKSDYGGDMMYWVAVKIKGVDKKTKRSVVQELLEGDVDSDDPMPEHTDGPPVLEQLEESGGGADAAGQENEDEEDESSDDGAEATALLKKVQFPDLEKEKMLENLKKTLADLSKVDDDISAIRSKGKVLLPYYPHPDRAIQVEVYDQREDTEDVELGRVEMYAEMLGDGAASARDTKRCLCQMRYHHSDHAIFAQDGIKLSNTLPLILFSDEGKGPKRGNYLLFTIESPIGLSEVEAGQPCSCSSHVARTPAEFVPQCYGAPAASDATEEAAKQTTNIKGHSALTRHVLFGLPDWVYKHHGFILDDMMGVVAQELEYLFKNGFVVKGKRYWVALVGIKGDMKQIAEKICNLTRSYAHLGKVHHYGICSHCMAGTTADVPWDEISHDPSWARTLFAARPWREDPVLCSLPPFDEAAPEAVLKHDVFHLFKVGLGRDLCGATVLLARLGHYDFNVGESKELNARLQRAYQHFRLWALAEHTAPACRYFSDSLFNLKKLADYAWASTKGSDTVLFLKYVHFYASLILQNPDISEDHRRLLRLLCKTIKSSQAALHIIYSHGLWLDRVCAQSLYLHLMKLLAGYQALAARSLAMRMSFFCLKPKFHGLHHLAYDLKEALHGPGPLILNPATWACDQNEDTIGKVCSLTLKVSVRTINRRVLQRHFLKKCAVIRRHKNERRACGLPCTS</sequence>
<name>A0A812I9F6_9DINO</name>
<feature type="compositionally biased region" description="Acidic residues" evidence="1">
    <location>
        <begin position="390"/>
        <end position="403"/>
    </location>
</feature>
<feature type="region of interest" description="Disordered" evidence="1">
    <location>
        <begin position="354"/>
        <end position="403"/>
    </location>
</feature>
<feature type="region of interest" description="Disordered" evidence="1">
    <location>
        <begin position="61"/>
        <end position="207"/>
    </location>
</feature>
<dbReference type="OrthoDB" id="446632at2759"/>
<keyword evidence="3" id="KW-1185">Reference proteome</keyword>
<dbReference type="Proteomes" id="UP000604046">
    <property type="component" value="Unassembled WGS sequence"/>
</dbReference>
<organism evidence="2 3">
    <name type="scientific">Symbiodinium natans</name>
    <dbReference type="NCBI Taxonomy" id="878477"/>
    <lineage>
        <taxon>Eukaryota</taxon>
        <taxon>Sar</taxon>
        <taxon>Alveolata</taxon>
        <taxon>Dinophyceae</taxon>
        <taxon>Suessiales</taxon>
        <taxon>Symbiodiniaceae</taxon>
        <taxon>Symbiodinium</taxon>
    </lineage>
</organism>
<dbReference type="EMBL" id="CAJNDS010000177">
    <property type="protein sequence ID" value="CAE7022578.1"/>
    <property type="molecule type" value="Genomic_DNA"/>
</dbReference>
<evidence type="ECO:0000313" key="3">
    <source>
        <dbReference type="Proteomes" id="UP000604046"/>
    </source>
</evidence>